<dbReference type="KEGG" id="tca:103315087"/>
<organism evidence="2 3">
    <name type="scientific">Tribolium castaneum</name>
    <name type="common">Red flour beetle</name>
    <dbReference type="NCBI Taxonomy" id="7070"/>
    <lineage>
        <taxon>Eukaryota</taxon>
        <taxon>Metazoa</taxon>
        <taxon>Ecdysozoa</taxon>
        <taxon>Arthropoda</taxon>
        <taxon>Hexapoda</taxon>
        <taxon>Insecta</taxon>
        <taxon>Pterygota</taxon>
        <taxon>Neoptera</taxon>
        <taxon>Endopterygota</taxon>
        <taxon>Coleoptera</taxon>
        <taxon>Polyphaga</taxon>
        <taxon>Cucujiformia</taxon>
        <taxon>Tenebrionidae</taxon>
        <taxon>Tenebrionidae incertae sedis</taxon>
        <taxon>Tribolium</taxon>
    </lineage>
</organism>
<keyword evidence="1" id="KW-0175">Coiled coil</keyword>
<dbReference type="HOGENOM" id="CLU_277772_0_0_1"/>
<sequence>MAARSVFKLITKTCSYTLNPTCPSTFSSDKCYRKGQRSYSQPPKHQFRRKTKQDFYQLRQLSKSLQNLRDSRFKEDEFEEFEAEEKPRFSVTPVDTSFRETAKEFKEKYVPEEKNDEGNPIYELGECSRSEENYYQVFHHFKKSEDNKMKRLFMHLQPCNLRPYGSNDNLFYPNFSKKKIKIVYPSAPRTGESEPSRRKFDGIHYKEFSSYRLEKKESTGHEDGKKLSLGEKSSSKMIINKKNYSTSCMKPRKTLTKSGVDLKGPKLTVCKSLTRRSSTALVKKHKKETKKSQLDAIVKSNIATLEQLTKKINESRTKRLNREQSNTCGWSRSYNTYNKPADINCDDYVTVKLSELKEECRKLKKCKPKKISFGRLPKLTSPDCPCIEDVPLKEGKPLIRLKKRFDVKEPKNVCESELVCTTPRADDNYKVVPKTLPVIQPQECPCEEREMTDFVIKRLPKKHIPEPKRICSSCDDEICCAPRADASYKHKVKPLPKLKPNNCPCIEEIPLKNVPLHRLKAKPIKEPERKCSELHVCEIPRADDGLKVEQKVLPTIKSECVCVEPPPLEPGTPLPRLPKFKYVEKPRESCDLPPCYDAVRADGDLKVTAKKLPVFVPQNCPCKEEVIPDAPVKMKRLKMRNIPKEKKKVCVEEVCGERADDGMKIKPKQLPVLEPKECPCVPTEMKDAPPLKKLVPKPVQERPRPCLVVTECTTPRADEKLKVQKKSLPVLPPGACPCIEPEPPLDVKPLKKLKKKPVVFKRVCTVVEECTTERADENLKVKVKKLPKLDVPDCPCIEPSPPEDVKPLARLKKVHIPEPKRICPVVDSCEEATRADEDDWLYWKRVEVKPPECEPKKTNKRSFSTVARRFYCTSTKNNDLFQLKYDVPQLSVSEFGAKPYNVIIDIKPSAPLILTQQPLKSHQVEGFDTSLARKRSKRSRSEPVDCVTFVIYKSNSLGASKSVKEPSSDVVLFSNNSRFISTCSTLYEYSERKDKLKDHVTPSCECPPNDRHLQPRNPIIPEKETFITQYPADELVDHAAKKSRMYYKTRKADVDSHERKEEAEDECKEEEQERAKAICEVGKDGTTKVEKQLTLWEKIVNYFKARPCPSPEEFRKMRLREDAERAASKAGLCLYDPKEMLRKNEKELPKVITASSARDDCQK</sequence>
<evidence type="ECO:0000256" key="1">
    <source>
        <dbReference type="SAM" id="Coils"/>
    </source>
</evidence>
<evidence type="ECO:0000313" key="3">
    <source>
        <dbReference type="Proteomes" id="UP000007266"/>
    </source>
</evidence>
<dbReference type="InParanoid" id="D7EJS3"/>
<dbReference type="Proteomes" id="UP000007266">
    <property type="component" value="Linkage group 3"/>
</dbReference>
<reference evidence="2 3" key="1">
    <citation type="journal article" date="2008" name="Nature">
        <title>The genome of the model beetle and pest Tribolium castaneum.</title>
        <authorList>
            <consortium name="Tribolium Genome Sequencing Consortium"/>
            <person name="Richards S."/>
            <person name="Gibbs R.A."/>
            <person name="Weinstock G.M."/>
            <person name="Brown S.J."/>
            <person name="Denell R."/>
            <person name="Beeman R.W."/>
            <person name="Gibbs R."/>
            <person name="Beeman R.W."/>
            <person name="Brown S.J."/>
            <person name="Bucher G."/>
            <person name="Friedrich M."/>
            <person name="Grimmelikhuijzen C.J."/>
            <person name="Klingler M."/>
            <person name="Lorenzen M."/>
            <person name="Richards S."/>
            <person name="Roth S."/>
            <person name="Schroder R."/>
            <person name="Tautz D."/>
            <person name="Zdobnov E.M."/>
            <person name="Muzny D."/>
            <person name="Gibbs R.A."/>
            <person name="Weinstock G.M."/>
            <person name="Attaway T."/>
            <person name="Bell S."/>
            <person name="Buhay C.J."/>
            <person name="Chandrabose M.N."/>
            <person name="Chavez D."/>
            <person name="Clerk-Blankenburg K.P."/>
            <person name="Cree A."/>
            <person name="Dao M."/>
            <person name="Davis C."/>
            <person name="Chacko J."/>
            <person name="Dinh H."/>
            <person name="Dugan-Rocha S."/>
            <person name="Fowler G."/>
            <person name="Garner T.T."/>
            <person name="Garnes J."/>
            <person name="Gnirke A."/>
            <person name="Hawes A."/>
            <person name="Hernandez J."/>
            <person name="Hines S."/>
            <person name="Holder M."/>
            <person name="Hume J."/>
            <person name="Jhangiani S.N."/>
            <person name="Joshi V."/>
            <person name="Khan Z.M."/>
            <person name="Jackson L."/>
            <person name="Kovar C."/>
            <person name="Kowis A."/>
            <person name="Lee S."/>
            <person name="Lewis L.R."/>
            <person name="Margolis J."/>
            <person name="Morgan M."/>
            <person name="Nazareth L.V."/>
            <person name="Nguyen N."/>
            <person name="Okwuonu G."/>
            <person name="Parker D."/>
            <person name="Richards S."/>
            <person name="Ruiz S.J."/>
            <person name="Santibanez J."/>
            <person name="Savard J."/>
            <person name="Scherer S.E."/>
            <person name="Schneider B."/>
            <person name="Sodergren E."/>
            <person name="Tautz D."/>
            <person name="Vattahil S."/>
            <person name="Villasana D."/>
            <person name="White C.S."/>
            <person name="Wright R."/>
            <person name="Park Y."/>
            <person name="Beeman R.W."/>
            <person name="Lord J."/>
            <person name="Oppert B."/>
            <person name="Lorenzen M."/>
            <person name="Brown S."/>
            <person name="Wang L."/>
            <person name="Savard J."/>
            <person name="Tautz D."/>
            <person name="Richards S."/>
            <person name="Weinstock G."/>
            <person name="Gibbs R.A."/>
            <person name="Liu Y."/>
            <person name="Worley K."/>
            <person name="Weinstock G."/>
            <person name="Elsik C.G."/>
            <person name="Reese J.T."/>
            <person name="Elhaik E."/>
            <person name="Landan G."/>
            <person name="Graur D."/>
            <person name="Arensburger P."/>
            <person name="Atkinson P."/>
            <person name="Beeman R.W."/>
            <person name="Beidler J."/>
            <person name="Brown S.J."/>
            <person name="Demuth J.P."/>
            <person name="Drury D.W."/>
            <person name="Du Y.Z."/>
            <person name="Fujiwara H."/>
            <person name="Lorenzen M."/>
            <person name="Maselli V."/>
            <person name="Osanai M."/>
            <person name="Park Y."/>
            <person name="Robertson H.M."/>
            <person name="Tu Z."/>
            <person name="Wang J.J."/>
            <person name="Wang S."/>
            <person name="Richards S."/>
            <person name="Song H."/>
            <person name="Zhang L."/>
            <person name="Sodergren E."/>
            <person name="Werner D."/>
            <person name="Stanke M."/>
            <person name="Morgenstern B."/>
            <person name="Solovyev V."/>
            <person name="Kosarev P."/>
            <person name="Brown G."/>
            <person name="Chen H.C."/>
            <person name="Ermolaeva O."/>
            <person name="Hlavina W."/>
            <person name="Kapustin Y."/>
            <person name="Kiryutin B."/>
            <person name="Kitts P."/>
            <person name="Maglott D."/>
            <person name="Pruitt K."/>
            <person name="Sapojnikov V."/>
            <person name="Souvorov A."/>
            <person name="Mackey A.J."/>
            <person name="Waterhouse R.M."/>
            <person name="Wyder S."/>
            <person name="Zdobnov E.M."/>
            <person name="Zdobnov E.M."/>
            <person name="Wyder S."/>
            <person name="Kriventseva E.V."/>
            <person name="Kadowaki T."/>
            <person name="Bork P."/>
            <person name="Aranda M."/>
            <person name="Bao R."/>
            <person name="Beermann A."/>
            <person name="Berns N."/>
            <person name="Bolognesi R."/>
            <person name="Bonneton F."/>
            <person name="Bopp D."/>
            <person name="Brown S.J."/>
            <person name="Bucher G."/>
            <person name="Butts T."/>
            <person name="Chaumot A."/>
            <person name="Denell R.E."/>
            <person name="Ferrier D.E."/>
            <person name="Friedrich M."/>
            <person name="Gordon C.M."/>
            <person name="Jindra M."/>
            <person name="Klingler M."/>
            <person name="Lan Q."/>
            <person name="Lattorff H.M."/>
            <person name="Laudet V."/>
            <person name="von Levetsow C."/>
            <person name="Liu Z."/>
            <person name="Lutz R."/>
            <person name="Lynch J.A."/>
            <person name="da Fonseca R.N."/>
            <person name="Posnien N."/>
            <person name="Reuter R."/>
            <person name="Roth S."/>
            <person name="Savard J."/>
            <person name="Schinko J.B."/>
            <person name="Schmitt C."/>
            <person name="Schoppmeier M."/>
            <person name="Schroder R."/>
            <person name="Shippy T.D."/>
            <person name="Simonnet F."/>
            <person name="Marques-Souza H."/>
            <person name="Tautz D."/>
            <person name="Tomoyasu Y."/>
            <person name="Trauner J."/>
            <person name="Van der Zee M."/>
            <person name="Vervoort M."/>
            <person name="Wittkopp N."/>
            <person name="Wimmer E.A."/>
            <person name="Yang X."/>
            <person name="Jones A.K."/>
            <person name="Sattelle D.B."/>
            <person name="Ebert P.R."/>
            <person name="Nelson D."/>
            <person name="Scott J.G."/>
            <person name="Beeman R.W."/>
            <person name="Muthukrishnan S."/>
            <person name="Kramer K.J."/>
            <person name="Arakane Y."/>
            <person name="Beeman R.W."/>
            <person name="Zhu Q."/>
            <person name="Hogenkamp D."/>
            <person name="Dixit R."/>
            <person name="Oppert B."/>
            <person name="Jiang H."/>
            <person name="Zou Z."/>
            <person name="Marshall J."/>
            <person name="Elpidina E."/>
            <person name="Vinokurov K."/>
            <person name="Oppert C."/>
            <person name="Zou Z."/>
            <person name="Evans J."/>
            <person name="Lu Z."/>
            <person name="Zhao P."/>
            <person name="Sumathipala N."/>
            <person name="Altincicek B."/>
            <person name="Vilcinskas A."/>
            <person name="Williams M."/>
            <person name="Hultmark D."/>
            <person name="Hetru C."/>
            <person name="Jiang H."/>
            <person name="Grimmelikhuijzen C.J."/>
            <person name="Hauser F."/>
            <person name="Cazzamali G."/>
            <person name="Williamson M."/>
            <person name="Park Y."/>
            <person name="Li B."/>
            <person name="Tanaka Y."/>
            <person name="Predel R."/>
            <person name="Neupert S."/>
            <person name="Schachtner J."/>
            <person name="Verleyen P."/>
            <person name="Raible F."/>
            <person name="Bork P."/>
            <person name="Friedrich M."/>
            <person name="Walden K.K."/>
            <person name="Robertson H.M."/>
            <person name="Angeli S."/>
            <person name="Foret S."/>
            <person name="Bucher G."/>
            <person name="Schuetz S."/>
            <person name="Maleszka R."/>
            <person name="Wimmer E.A."/>
            <person name="Beeman R.W."/>
            <person name="Lorenzen M."/>
            <person name="Tomoyasu Y."/>
            <person name="Miller S.C."/>
            <person name="Grossmann D."/>
            <person name="Bucher G."/>
        </authorList>
    </citation>
    <scope>NUCLEOTIDE SEQUENCE [LARGE SCALE GENOMIC DNA]</scope>
    <source>
        <strain evidence="2 3">Georgia GA2</strain>
    </source>
</reference>
<protein>
    <recommendedName>
        <fullName evidence="4">Titin-like</fullName>
    </recommendedName>
</protein>
<reference evidence="2 3" key="2">
    <citation type="journal article" date="2010" name="Nucleic Acids Res.">
        <title>BeetleBase in 2010: revisions to provide comprehensive genomic information for Tribolium castaneum.</title>
        <authorList>
            <person name="Kim H.S."/>
            <person name="Murphy T."/>
            <person name="Xia J."/>
            <person name="Caragea D."/>
            <person name="Park Y."/>
            <person name="Beeman R.W."/>
            <person name="Lorenzen M.D."/>
            <person name="Butcher S."/>
            <person name="Manak J.R."/>
            <person name="Brown S.J."/>
        </authorList>
    </citation>
    <scope>GENOME REANNOTATION</scope>
    <source>
        <strain evidence="2 3">Georgia GA2</strain>
    </source>
</reference>
<proteinExistence type="predicted"/>
<dbReference type="EMBL" id="KQ971332">
    <property type="protein sequence ID" value="EFA12843.2"/>
    <property type="molecule type" value="Genomic_DNA"/>
</dbReference>
<evidence type="ECO:0008006" key="4">
    <source>
        <dbReference type="Google" id="ProtNLM"/>
    </source>
</evidence>
<dbReference type="AlphaFoldDB" id="D7EJS3"/>
<evidence type="ECO:0000313" key="2">
    <source>
        <dbReference type="EMBL" id="EFA12843.2"/>
    </source>
</evidence>
<accession>D7EJS3</accession>
<dbReference type="OrthoDB" id="6774317at2759"/>
<feature type="coiled-coil region" evidence="1">
    <location>
        <begin position="1053"/>
        <end position="1080"/>
    </location>
</feature>
<name>D7EJS3_TRICA</name>
<keyword evidence="3" id="KW-1185">Reference proteome</keyword>
<gene>
    <name evidence="2" type="primary">AUGUSTUS-3.0.2_10260</name>
    <name evidence="2" type="ORF">TcasGA2_TC010260</name>
</gene>